<comment type="subcellular location">
    <subcellularLocation>
        <location evidence="1">Cell membrane</location>
        <topology evidence="1">Multi-pass membrane protein</topology>
    </subcellularLocation>
</comment>
<keyword evidence="5 9" id="KW-0812">Transmembrane</keyword>
<evidence type="ECO:0000313" key="11">
    <source>
        <dbReference type="EMBL" id="MFB5268905.1"/>
    </source>
</evidence>
<accession>A0ABV5AXG4</accession>
<dbReference type="Gene3D" id="6.10.340.10">
    <property type="match status" value="1"/>
</dbReference>
<dbReference type="GO" id="GO:0004673">
    <property type="term" value="F:protein histidine kinase activity"/>
    <property type="evidence" value="ECO:0007669"/>
    <property type="project" value="UniProtKB-EC"/>
</dbReference>
<dbReference type="InterPro" id="IPR036890">
    <property type="entry name" value="HATPase_C_sf"/>
</dbReference>
<dbReference type="PROSITE" id="PS50885">
    <property type="entry name" value="HAMP"/>
    <property type="match status" value="1"/>
</dbReference>
<keyword evidence="4 11" id="KW-0808">Transferase</keyword>
<evidence type="ECO:0000256" key="1">
    <source>
        <dbReference type="ARBA" id="ARBA00004651"/>
    </source>
</evidence>
<dbReference type="InterPro" id="IPR003594">
    <property type="entry name" value="HATPase_dom"/>
</dbReference>
<organism evidence="11 12">
    <name type="scientific">Paenibacillus enshidis</name>
    <dbReference type="NCBI Taxonomy" id="1458439"/>
    <lineage>
        <taxon>Bacteria</taxon>
        <taxon>Bacillati</taxon>
        <taxon>Bacillota</taxon>
        <taxon>Bacilli</taxon>
        <taxon>Bacillales</taxon>
        <taxon>Paenibacillaceae</taxon>
        <taxon>Paenibacillus</taxon>
    </lineage>
</organism>
<evidence type="ECO:0000256" key="3">
    <source>
        <dbReference type="ARBA" id="ARBA00022553"/>
    </source>
</evidence>
<dbReference type="SUPFAM" id="SSF55874">
    <property type="entry name" value="ATPase domain of HSP90 chaperone/DNA topoisomerase II/histidine kinase"/>
    <property type="match status" value="1"/>
</dbReference>
<dbReference type="SUPFAM" id="SSF158472">
    <property type="entry name" value="HAMP domain-like"/>
    <property type="match status" value="1"/>
</dbReference>
<dbReference type="PANTHER" id="PTHR34220:SF7">
    <property type="entry name" value="SENSOR HISTIDINE KINASE YPDA"/>
    <property type="match status" value="1"/>
</dbReference>
<feature type="transmembrane region" description="Helical" evidence="9">
    <location>
        <begin position="292"/>
        <end position="311"/>
    </location>
</feature>
<evidence type="ECO:0000256" key="2">
    <source>
        <dbReference type="ARBA" id="ARBA00022475"/>
    </source>
</evidence>
<protein>
    <submittedName>
        <fullName evidence="11">Sensor histidine kinase</fullName>
        <ecNumber evidence="11">2.7.13.3</ecNumber>
    </submittedName>
</protein>
<proteinExistence type="predicted"/>
<dbReference type="InterPro" id="IPR050640">
    <property type="entry name" value="Bact_2-comp_sensor_kinase"/>
</dbReference>
<evidence type="ECO:0000256" key="4">
    <source>
        <dbReference type="ARBA" id="ARBA00022679"/>
    </source>
</evidence>
<dbReference type="Pfam" id="PF02518">
    <property type="entry name" value="HATPase_c"/>
    <property type="match status" value="1"/>
</dbReference>
<reference evidence="11 12" key="1">
    <citation type="submission" date="2024-09" db="EMBL/GenBank/DDBJ databases">
        <title>Paenibacillus zeirhizospherea sp. nov., isolated from surface of the maize (Zea mays) roots in a horticulture field, Hungary.</title>
        <authorList>
            <person name="Marton D."/>
            <person name="Farkas M."/>
            <person name="Bedics A."/>
            <person name="Toth E."/>
            <person name="Tancsics A."/>
            <person name="Boka K."/>
            <person name="Maroti G."/>
            <person name="Kriszt B."/>
            <person name="Cserhati M."/>
        </authorList>
    </citation>
    <scope>NUCLEOTIDE SEQUENCE [LARGE SCALE GENOMIC DNA]</scope>
    <source>
        <strain evidence="11 12">KCTC 33519</strain>
    </source>
</reference>
<name>A0ABV5AXG4_9BACL</name>
<dbReference type="RefSeq" id="WP_375357200.1">
    <property type="nucleotide sequence ID" value="NZ_JBHHMI010000021.1"/>
</dbReference>
<keyword evidence="6 11" id="KW-0418">Kinase</keyword>
<dbReference type="Pfam" id="PF02743">
    <property type="entry name" value="dCache_1"/>
    <property type="match status" value="1"/>
</dbReference>
<evidence type="ECO:0000256" key="6">
    <source>
        <dbReference type="ARBA" id="ARBA00022777"/>
    </source>
</evidence>
<dbReference type="InterPro" id="IPR003660">
    <property type="entry name" value="HAMP_dom"/>
</dbReference>
<evidence type="ECO:0000313" key="12">
    <source>
        <dbReference type="Proteomes" id="UP001580346"/>
    </source>
</evidence>
<feature type="domain" description="HAMP" evidence="10">
    <location>
        <begin position="313"/>
        <end position="365"/>
    </location>
</feature>
<evidence type="ECO:0000256" key="9">
    <source>
        <dbReference type="SAM" id="Phobius"/>
    </source>
</evidence>
<dbReference type="Pfam" id="PF00672">
    <property type="entry name" value="HAMP"/>
    <property type="match status" value="1"/>
</dbReference>
<keyword evidence="7 9" id="KW-1133">Transmembrane helix</keyword>
<dbReference type="CDD" id="cd06225">
    <property type="entry name" value="HAMP"/>
    <property type="match status" value="1"/>
</dbReference>
<dbReference type="Gene3D" id="3.30.565.10">
    <property type="entry name" value="Histidine kinase-like ATPase, C-terminal domain"/>
    <property type="match status" value="1"/>
</dbReference>
<keyword evidence="2" id="KW-1003">Cell membrane</keyword>
<sequence>MQRRFQSIHHRMFILFLFCMSGIVLAVSLLFYNRTTVQFHDKISDLARKNVSQTAGLFDLLLNGYNSLTKSITNNLDLVRLLGTETAYQPEAVAYINERTITNILGAIYYSREDLIGIHVLKDNGKVYNYGNYMNVIDPEYMHAEWYKEIKKSAGKIAWLGVYPHSVIDQMEKRPVFAFGRQLYDLDEHKPIGIVLIEAEPKSILAALHNLRLGPNSEVYLMGQGGRIVSSTSVNPPPSLESLEAAGGDDIIVERSDQQVVIASRLPYADWSVISVTPNRDLNVELAQTQRFLLIVAPVLIILSALIALVVSRSISQPLKRLIREMKLVETGNFRRRLEVTSYQEVNQLVDSFNHMVGRIEELIELVKISSVSEKNAELHALQTQVNPHFLYNTLDMIYWLLDEKGQDQLGEVVLALSHLFRYSSHWEEGAEVTLREEVEQMGHYLTIIQARLEGRVTVLMEISERWMDIRIPKMTLQPLIENAVKHGLEPLELSVRGELHVRAEEAGHTLRLTIADNGVGITSERLIDVRYALANPGKQSISGRSGHIGLQNLQMRLHHMFGKEFGLGIAGKPGKGTVITVTIPLPKERKSDEYTDS</sequence>
<dbReference type="Pfam" id="PF06580">
    <property type="entry name" value="His_kinase"/>
    <property type="match status" value="1"/>
</dbReference>
<evidence type="ECO:0000256" key="7">
    <source>
        <dbReference type="ARBA" id="ARBA00022989"/>
    </source>
</evidence>
<dbReference type="EC" id="2.7.13.3" evidence="11"/>
<evidence type="ECO:0000256" key="8">
    <source>
        <dbReference type="ARBA" id="ARBA00023136"/>
    </source>
</evidence>
<dbReference type="CDD" id="cd18773">
    <property type="entry name" value="PDC1_HK_sensor"/>
    <property type="match status" value="1"/>
</dbReference>
<dbReference type="SMART" id="SM00387">
    <property type="entry name" value="HATPase_c"/>
    <property type="match status" value="1"/>
</dbReference>
<gene>
    <name evidence="11" type="ORF">ACE41H_19260</name>
</gene>
<dbReference type="EMBL" id="JBHHMI010000021">
    <property type="protein sequence ID" value="MFB5268905.1"/>
    <property type="molecule type" value="Genomic_DNA"/>
</dbReference>
<evidence type="ECO:0000256" key="5">
    <source>
        <dbReference type="ARBA" id="ARBA00022692"/>
    </source>
</evidence>
<dbReference type="PANTHER" id="PTHR34220">
    <property type="entry name" value="SENSOR HISTIDINE KINASE YPDA"/>
    <property type="match status" value="1"/>
</dbReference>
<dbReference type="Proteomes" id="UP001580346">
    <property type="component" value="Unassembled WGS sequence"/>
</dbReference>
<dbReference type="InterPro" id="IPR033479">
    <property type="entry name" value="dCache_1"/>
</dbReference>
<evidence type="ECO:0000259" key="10">
    <source>
        <dbReference type="PROSITE" id="PS50885"/>
    </source>
</evidence>
<comment type="caution">
    <text evidence="11">The sequence shown here is derived from an EMBL/GenBank/DDBJ whole genome shotgun (WGS) entry which is preliminary data.</text>
</comment>
<feature type="transmembrane region" description="Helical" evidence="9">
    <location>
        <begin position="12"/>
        <end position="32"/>
    </location>
</feature>
<dbReference type="InterPro" id="IPR010559">
    <property type="entry name" value="Sig_transdc_His_kin_internal"/>
</dbReference>
<keyword evidence="8 9" id="KW-0472">Membrane</keyword>
<keyword evidence="12" id="KW-1185">Reference proteome</keyword>
<keyword evidence="3" id="KW-0597">Phosphoprotein</keyword>
<dbReference type="SMART" id="SM00304">
    <property type="entry name" value="HAMP"/>
    <property type="match status" value="1"/>
</dbReference>